<gene>
    <name evidence="1" type="ORF">GFL91_14210</name>
</gene>
<dbReference type="RefSeq" id="WP_168276359.1">
    <property type="nucleotide sequence ID" value="NZ_WIEZ01000007.1"/>
</dbReference>
<dbReference type="Gene3D" id="3.60.15.10">
    <property type="entry name" value="Ribonuclease Z/Hydroxyacylglutathione hydrolase-like"/>
    <property type="match status" value="1"/>
</dbReference>
<dbReference type="AlphaFoldDB" id="A0A8I2GTA4"/>
<dbReference type="SUPFAM" id="SSF56281">
    <property type="entry name" value="Metallo-hydrolase/oxidoreductase"/>
    <property type="match status" value="1"/>
</dbReference>
<name>A0A8I2GTA4_RHILV</name>
<evidence type="ECO:0008006" key="3">
    <source>
        <dbReference type="Google" id="ProtNLM"/>
    </source>
</evidence>
<proteinExistence type="predicted"/>
<evidence type="ECO:0000313" key="2">
    <source>
        <dbReference type="Proteomes" id="UP000662259"/>
    </source>
</evidence>
<reference evidence="1" key="1">
    <citation type="submission" date="2019-10" db="EMBL/GenBank/DDBJ databases">
        <title>Rhizobium leguminosarum symbiovar viciae collection.</title>
        <authorList>
            <person name="Boivin S."/>
            <person name="Lepetit M."/>
        </authorList>
    </citation>
    <scope>NUCLEOTIDE SEQUENCE</scope>
    <source>
        <strain evidence="1">L143</strain>
    </source>
</reference>
<dbReference type="EMBL" id="WIEZ01000007">
    <property type="protein sequence ID" value="NKM46120.1"/>
    <property type="molecule type" value="Genomic_DNA"/>
</dbReference>
<accession>A0A8I2GTA4</accession>
<sequence length="268" mass="29917">MGYEIDFLSVGDSNGDAICIRYGTPGLGYNIHITDGGYADTGQRIIDHVNQYYGRGARIANVVLSHQDGDHIAGLIPVVRHFDVGAVWMNRPWLYAAEILHAFHSNYTIGGLRKAIRDAYPLLVELEEAALAKGIPVYESFAGSWIGSFDLEEIADLLRLPDHGGLSLREISKRLTANDRVVRRLVDLGHLASEIAINPVKRCEQQIVREEALADFVREFVSLYVLAKERRENIGAVKRVLTHLGIDPAFPPEDVGARFYRRRDVSVI</sequence>
<comment type="caution">
    <text evidence="1">The sequence shown here is derived from an EMBL/GenBank/DDBJ whole genome shotgun (WGS) entry which is preliminary data.</text>
</comment>
<dbReference type="Proteomes" id="UP000662259">
    <property type="component" value="Unassembled WGS sequence"/>
</dbReference>
<protein>
    <recommendedName>
        <fullName evidence="3">MBL fold metallo-hydrolase</fullName>
    </recommendedName>
</protein>
<dbReference type="InterPro" id="IPR036866">
    <property type="entry name" value="RibonucZ/Hydroxyglut_hydro"/>
</dbReference>
<evidence type="ECO:0000313" key="1">
    <source>
        <dbReference type="EMBL" id="NKM46120.1"/>
    </source>
</evidence>
<organism evidence="1 2">
    <name type="scientific">Rhizobium leguminosarum bv. viciae</name>
    <dbReference type="NCBI Taxonomy" id="387"/>
    <lineage>
        <taxon>Bacteria</taxon>
        <taxon>Pseudomonadati</taxon>
        <taxon>Pseudomonadota</taxon>
        <taxon>Alphaproteobacteria</taxon>
        <taxon>Hyphomicrobiales</taxon>
        <taxon>Rhizobiaceae</taxon>
        <taxon>Rhizobium/Agrobacterium group</taxon>
        <taxon>Rhizobium</taxon>
    </lineage>
</organism>